<dbReference type="RefSeq" id="WP_322776715.1">
    <property type="nucleotide sequence ID" value="NZ_JARJFB010000049.1"/>
</dbReference>
<gene>
    <name evidence="12" type="ORF">Megvenef_00782</name>
</gene>
<feature type="domain" description="RCK N-terminal" evidence="11">
    <location>
        <begin position="408"/>
        <end position="525"/>
    </location>
</feature>
<evidence type="ECO:0000256" key="7">
    <source>
        <dbReference type="ARBA" id="ARBA00022989"/>
    </source>
</evidence>
<dbReference type="Gene3D" id="3.40.50.720">
    <property type="entry name" value="NAD(P)-binding Rossmann-like Domain"/>
    <property type="match status" value="1"/>
</dbReference>
<evidence type="ECO:0000256" key="4">
    <source>
        <dbReference type="ARBA" id="ARBA00022538"/>
    </source>
</evidence>
<evidence type="ECO:0000256" key="1">
    <source>
        <dbReference type="ARBA" id="ARBA00004141"/>
    </source>
</evidence>
<keyword evidence="3" id="KW-0050">Antiport</keyword>
<name>A0ABU5NCB0_9RICK</name>
<protein>
    <submittedName>
        <fullName evidence="12">KefC-like glutathione-regulated potassium-efflux system protein</fullName>
    </submittedName>
</protein>
<organism evidence="12 13">
    <name type="scientific">Candidatus Megaera venefica</name>
    <dbReference type="NCBI Taxonomy" id="2055910"/>
    <lineage>
        <taxon>Bacteria</taxon>
        <taxon>Pseudomonadati</taxon>
        <taxon>Pseudomonadota</taxon>
        <taxon>Alphaproteobacteria</taxon>
        <taxon>Rickettsiales</taxon>
        <taxon>Rickettsiaceae</taxon>
        <taxon>Candidatus Megaera</taxon>
    </lineage>
</organism>
<dbReference type="InterPro" id="IPR003148">
    <property type="entry name" value="RCK_N"/>
</dbReference>
<evidence type="ECO:0000256" key="6">
    <source>
        <dbReference type="ARBA" id="ARBA00022958"/>
    </source>
</evidence>
<dbReference type="PANTHER" id="PTHR46157:SF4">
    <property type="entry name" value="K(+) EFFLUX ANTIPORTER 3, CHLOROPLASTIC"/>
    <property type="match status" value="1"/>
</dbReference>
<evidence type="ECO:0000256" key="10">
    <source>
        <dbReference type="SAM" id="Phobius"/>
    </source>
</evidence>
<feature type="transmembrane region" description="Helical" evidence="10">
    <location>
        <begin position="146"/>
        <end position="169"/>
    </location>
</feature>
<feature type="transmembrane region" description="Helical" evidence="10">
    <location>
        <begin position="327"/>
        <end position="347"/>
    </location>
</feature>
<keyword evidence="9 10" id="KW-0472">Membrane</keyword>
<dbReference type="InterPro" id="IPR038770">
    <property type="entry name" value="Na+/solute_symporter_sf"/>
</dbReference>
<proteinExistence type="predicted"/>
<feature type="transmembrane region" description="Helical" evidence="10">
    <location>
        <begin position="299"/>
        <end position="320"/>
    </location>
</feature>
<evidence type="ECO:0000256" key="3">
    <source>
        <dbReference type="ARBA" id="ARBA00022449"/>
    </source>
</evidence>
<feature type="transmembrane region" description="Helical" evidence="10">
    <location>
        <begin position="181"/>
        <end position="204"/>
    </location>
</feature>
<comment type="subcellular location">
    <subcellularLocation>
        <location evidence="1">Membrane</location>
        <topology evidence="1">Multi-pass membrane protein</topology>
    </subcellularLocation>
</comment>
<dbReference type="Proteomes" id="UP001291687">
    <property type="component" value="Unassembled WGS sequence"/>
</dbReference>
<dbReference type="EMBL" id="JARJFB010000049">
    <property type="protein sequence ID" value="MEA0970813.1"/>
    <property type="molecule type" value="Genomic_DNA"/>
</dbReference>
<comment type="caution">
    <text evidence="12">The sequence shown here is derived from an EMBL/GenBank/DDBJ whole genome shotgun (WGS) entry which is preliminary data.</text>
</comment>
<dbReference type="PANTHER" id="PTHR46157">
    <property type="entry name" value="K(+) EFFLUX ANTIPORTER 3, CHLOROPLASTIC"/>
    <property type="match status" value="1"/>
</dbReference>
<keyword evidence="8" id="KW-0406">Ion transport</keyword>
<evidence type="ECO:0000256" key="8">
    <source>
        <dbReference type="ARBA" id="ARBA00023065"/>
    </source>
</evidence>
<feature type="transmembrane region" description="Helical" evidence="10">
    <location>
        <begin position="56"/>
        <end position="73"/>
    </location>
</feature>
<accession>A0ABU5NCB0</accession>
<evidence type="ECO:0000259" key="11">
    <source>
        <dbReference type="PROSITE" id="PS51201"/>
    </source>
</evidence>
<evidence type="ECO:0000313" key="13">
    <source>
        <dbReference type="Proteomes" id="UP001291687"/>
    </source>
</evidence>
<reference evidence="12 13" key="1">
    <citation type="submission" date="2023-03" db="EMBL/GenBank/DDBJ databases">
        <title>Host association and intracellularity evolved multiple times independently in the Rickettsiales.</title>
        <authorList>
            <person name="Castelli M."/>
            <person name="Nardi T."/>
            <person name="Gammuto L."/>
            <person name="Bellinzona G."/>
            <person name="Sabaneyeva E."/>
            <person name="Potekhin A."/>
            <person name="Serra V."/>
            <person name="Petroni G."/>
            <person name="Sassera D."/>
        </authorList>
    </citation>
    <scope>NUCLEOTIDE SEQUENCE [LARGE SCALE GENOMIC DNA]</scope>
    <source>
        <strain evidence="12 13">Sr 2-6</strain>
    </source>
</reference>
<keyword evidence="13" id="KW-1185">Reference proteome</keyword>
<evidence type="ECO:0000256" key="9">
    <source>
        <dbReference type="ARBA" id="ARBA00023136"/>
    </source>
</evidence>
<evidence type="ECO:0000256" key="2">
    <source>
        <dbReference type="ARBA" id="ARBA00022448"/>
    </source>
</evidence>
<dbReference type="Gene3D" id="1.20.1530.20">
    <property type="match status" value="1"/>
</dbReference>
<keyword evidence="5 10" id="KW-0812">Transmembrane</keyword>
<keyword evidence="2" id="KW-0813">Transport</keyword>
<dbReference type="PROSITE" id="PS51201">
    <property type="entry name" value="RCK_N"/>
    <property type="match status" value="1"/>
</dbReference>
<dbReference type="InterPro" id="IPR006153">
    <property type="entry name" value="Cation/H_exchanger_TM"/>
</dbReference>
<dbReference type="InterPro" id="IPR036291">
    <property type="entry name" value="NAD(P)-bd_dom_sf"/>
</dbReference>
<keyword evidence="7 10" id="KW-1133">Transmembrane helix</keyword>
<keyword evidence="4" id="KW-0633">Potassium transport</keyword>
<feature type="transmembrane region" description="Helical" evidence="10">
    <location>
        <begin position="6"/>
        <end position="24"/>
    </location>
</feature>
<feature type="transmembrane region" description="Helical" evidence="10">
    <location>
        <begin position="268"/>
        <end position="287"/>
    </location>
</feature>
<dbReference type="Pfam" id="PF00999">
    <property type="entry name" value="Na_H_Exchanger"/>
    <property type="match status" value="1"/>
</dbReference>
<sequence>MGNNVLVIVITLIAAAVFVVAIFKKLKLSPVLGYLVAGAVIGDHGLKVVTYNQTSFLGELGVVFLLFAIGLELSIERLKAMRRYVFGLGSLQVLITGLVIAAAVVLTTGDTNSAIIISGGLALSSTAIVMQVINETKSQSMQVGRVALAILLLQDFIVVPLLVIVPLLGSGGESVESLPYVLGQSLLKAVFALGIIFVIGRVLLRPLFSFITPDHSESSELPIAVTLLVVLAASWSTEHFGLSLALGAFVSGVLVAETDFRIKAEESIYPFKSLLLGLFFMSVGMKIDVMEMYNQLTNIITFSIALIVLKALIISALCILFGFNKGVAIHAGLLLSQGGEFAFILFGLGKEYGVLEEGIANLLLLVVTCSMALTPLLAIIGQKFAEKFEKGLGRTPNQIIEYGARDLANHVIVVGFGKVGKMVARVLEAEGVNYIALDINDDVVRDEVANGLPVFKGDASQVGTLKAIGGDRALTLVVTINNEITVKKICKVVSDKFDHLELIIRLKDLKNSHELYNFGVNTIIPQDYETGLQLGSAVLKSVGISEYEVSRIKGQFRAGNYVVVKQDETLLEIEEDE</sequence>
<feature type="transmembrane region" description="Helical" evidence="10">
    <location>
        <begin position="85"/>
        <end position="107"/>
    </location>
</feature>
<dbReference type="SUPFAM" id="SSF51735">
    <property type="entry name" value="NAD(P)-binding Rossmann-fold domains"/>
    <property type="match status" value="1"/>
</dbReference>
<feature type="transmembrane region" description="Helical" evidence="10">
    <location>
        <begin position="359"/>
        <end position="380"/>
    </location>
</feature>
<keyword evidence="6" id="KW-0630">Potassium</keyword>
<feature type="transmembrane region" description="Helical" evidence="10">
    <location>
        <begin position="113"/>
        <end position="134"/>
    </location>
</feature>
<evidence type="ECO:0000256" key="5">
    <source>
        <dbReference type="ARBA" id="ARBA00022692"/>
    </source>
</evidence>
<evidence type="ECO:0000313" key="12">
    <source>
        <dbReference type="EMBL" id="MEA0970813.1"/>
    </source>
</evidence>
<dbReference type="Pfam" id="PF02254">
    <property type="entry name" value="TrkA_N"/>
    <property type="match status" value="1"/>
</dbReference>